<dbReference type="PROSITE" id="PS00092">
    <property type="entry name" value="N6_MTASE"/>
    <property type="match status" value="1"/>
</dbReference>
<dbReference type="InterPro" id="IPR029063">
    <property type="entry name" value="SAM-dependent_MTases_sf"/>
</dbReference>
<organism evidence="7 8">
    <name type="scientific">Sulfobacillus acidophilus</name>
    <dbReference type="NCBI Taxonomy" id="53633"/>
    <lineage>
        <taxon>Bacteria</taxon>
        <taxon>Bacillati</taxon>
        <taxon>Bacillota</taxon>
        <taxon>Clostridia</taxon>
        <taxon>Eubacteriales</taxon>
        <taxon>Clostridiales Family XVII. Incertae Sedis</taxon>
        <taxon>Sulfobacillus</taxon>
    </lineage>
</organism>
<keyword evidence="5" id="KW-0680">Restriction system</keyword>
<evidence type="ECO:0000256" key="5">
    <source>
        <dbReference type="ARBA" id="ARBA00022747"/>
    </source>
</evidence>
<feature type="domain" description="DNA methylase N-4/N-6" evidence="6">
    <location>
        <begin position="54"/>
        <end position="295"/>
    </location>
</feature>
<comment type="similarity">
    <text evidence="1">Belongs to the N(4)/N(6)-methyltransferase family.</text>
</comment>
<evidence type="ECO:0000256" key="3">
    <source>
        <dbReference type="ARBA" id="ARBA00022679"/>
    </source>
</evidence>
<evidence type="ECO:0000256" key="4">
    <source>
        <dbReference type="ARBA" id="ARBA00022691"/>
    </source>
</evidence>
<name>A0A2T2WE66_9FIRM</name>
<dbReference type="PRINTS" id="PR00506">
    <property type="entry name" value="D21N6MTFRASE"/>
</dbReference>
<dbReference type="GO" id="GO:0003677">
    <property type="term" value="F:DNA binding"/>
    <property type="evidence" value="ECO:0007669"/>
    <property type="project" value="InterPro"/>
</dbReference>
<gene>
    <name evidence="7" type="ORF">C7B45_14425</name>
</gene>
<evidence type="ECO:0000313" key="7">
    <source>
        <dbReference type="EMBL" id="PSR20537.1"/>
    </source>
</evidence>
<sequence length="314" mass="36073">MNTSEFSPHQDKIGQLAGFSLAFAIEDDNLRVAQAAVHDQIRWLAANEFPHRFKLVYFDPPFFSNKDYGTFSDEWTSLQAYLDKISGWVEQAARWMTDDGFLVLHCDFHASHYLKVRGDQIFGYDNFRNEWIWHYGGRRQPAILHVNSKHDVLLVWAKSPQSRFNAVFEPWDRDSYVAMKRQTVHVDEDGREWIWGHQGRGRPHAYRIYLDEHVRRGRAIDSVWDIPIINTTAKERVGYPTQKPLKLMDRIIELTTNPGDWVADFAAGSGTTGVAALKAGRLAWLGDQSEEAVRVMVRRLAQKMLIASGAVDPS</sequence>
<dbReference type="GO" id="GO:0008170">
    <property type="term" value="F:N-methyltransferase activity"/>
    <property type="evidence" value="ECO:0007669"/>
    <property type="project" value="InterPro"/>
</dbReference>
<dbReference type="InterPro" id="IPR002052">
    <property type="entry name" value="DNA_methylase_N6_adenine_CS"/>
</dbReference>
<keyword evidence="2 7" id="KW-0489">Methyltransferase</keyword>
<dbReference type="InterPro" id="IPR002941">
    <property type="entry name" value="DNA_methylase_N4/N6"/>
</dbReference>
<dbReference type="GO" id="GO:0009307">
    <property type="term" value="P:DNA restriction-modification system"/>
    <property type="evidence" value="ECO:0007669"/>
    <property type="project" value="UniProtKB-KW"/>
</dbReference>
<dbReference type="Proteomes" id="UP000241848">
    <property type="component" value="Unassembled WGS sequence"/>
</dbReference>
<keyword evidence="4" id="KW-0949">S-adenosyl-L-methionine</keyword>
<dbReference type="SUPFAM" id="SSF53335">
    <property type="entry name" value="S-adenosyl-L-methionine-dependent methyltransferases"/>
    <property type="match status" value="1"/>
</dbReference>
<dbReference type="Pfam" id="PF01555">
    <property type="entry name" value="N6_N4_Mtase"/>
    <property type="match status" value="1"/>
</dbReference>
<proteinExistence type="inferred from homology"/>
<dbReference type="InterPro" id="IPR002295">
    <property type="entry name" value="N4/N6-MTase_EcoPI_Mod-like"/>
</dbReference>
<accession>A0A2T2WE66</accession>
<comment type="caution">
    <text evidence="7">The sequence shown here is derived from an EMBL/GenBank/DDBJ whole genome shotgun (WGS) entry which is preliminary data.</text>
</comment>
<dbReference type="AlphaFoldDB" id="A0A2T2WE66"/>
<evidence type="ECO:0000256" key="2">
    <source>
        <dbReference type="ARBA" id="ARBA00022603"/>
    </source>
</evidence>
<keyword evidence="3 7" id="KW-0808">Transferase</keyword>
<evidence type="ECO:0000313" key="8">
    <source>
        <dbReference type="Proteomes" id="UP000241848"/>
    </source>
</evidence>
<protein>
    <submittedName>
        <fullName evidence="7">Site-specific DNA-methyltransferase</fullName>
    </submittedName>
</protein>
<evidence type="ECO:0000259" key="6">
    <source>
        <dbReference type="Pfam" id="PF01555"/>
    </source>
</evidence>
<dbReference type="Gene3D" id="3.40.50.150">
    <property type="entry name" value="Vaccinia Virus protein VP39"/>
    <property type="match status" value="1"/>
</dbReference>
<dbReference type="EMBL" id="PXYV01000058">
    <property type="protein sequence ID" value="PSR20537.1"/>
    <property type="molecule type" value="Genomic_DNA"/>
</dbReference>
<reference evidence="7 8" key="1">
    <citation type="journal article" date="2014" name="BMC Genomics">
        <title>Comparison of environmental and isolate Sulfobacillus genomes reveals diverse carbon, sulfur, nitrogen, and hydrogen metabolisms.</title>
        <authorList>
            <person name="Justice N.B."/>
            <person name="Norman A."/>
            <person name="Brown C.T."/>
            <person name="Singh A."/>
            <person name="Thomas B.C."/>
            <person name="Banfield J.F."/>
        </authorList>
    </citation>
    <scope>NUCLEOTIDE SEQUENCE [LARGE SCALE GENOMIC DNA]</scope>
    <source>
        <strain evidence="7">AMDSBA3</strain>
    </source>
</reference>
<evidence type="ECO:0000256" key="1">
    <source>
        <dbReference type="ARBA" id="ARBA00006594"/>
    </source>
</evidence>
<dbReference type="GO" id="GO:0032259">
    <property type="term" value="P:methylation"/>
    <property type="evidence" value="ECO:0007669"/>
    <property type="project" value="UniProtKB-KW"/>
</dbReference>